<keyword evidence="2" id="KW-0808">Transferase</keyword>
<comment type="caution">
    <text evidence="2">The sequence shown here is derived from an EMBL/GenBank/DDBJ whole genome shotgun (WGS) entry which is preliminary data.</text>
</comment>
<dbReference type="PROSITE" id="PS50887">
    <property type="entry name" value="GGDEF"/>
    <property type="match status" value="1"/>
</dbReference>
<dbReference type="Proteomes" id="UP001597183">
    <property type="component" value="Unassembled WGS sequence"/>
</dbReference>
<organism evidence="2 3">
    <name type="scientific">Actinoplanes sichuanensis</name>
    <dbReference type="NCBI Taxonomy" id="512349"/>
    <lineage>
        <taxon>Bacteria</taxon>
        <taxon>Bacillati</taxon>
        <taxon>Actinomycetota</taxon>
        <taxon>Actinomycetes</taxon>
        <taxon>Micromonosporales</taxon>
        <taxon>Micromonosporaceae</taxon>
        <taxon>Actinoplanes</taxon>
    </lineage>
</organism>
<dbReference type="EMBL" id="JBHTMK010000015">
    <property type="protein sequence ID" value="MFD1366051.1"/>
    <property type="molecule type" value="Genomic_DNA"/>
</dbReference>
<dbReference type="InterPro" id="IPR052155">
    <property type="entry name" value="Biofilm_reg_signaling"/>
</dbReference>
<dbReference type="NCBIfam" id="TIGR00254">
    <property type="entry name" value="GGDEF"/>
    <property type="match status" value="1"/>
</dbReference>
<dbReference type="InterPro" id="IPR003018">
    <property type="entry name" value="GAF"/>
</dbReference>
<proteinExistence type="predicted"/>
<dbReference type="GO" id="GO:0052621">
    <property type="term" value="F:diguanylate cyclase activity"/>
    <property type="evidence" value="ECO:0007669"/>
    <property type="project" value="UniProtKB-EC"/>
</dbReference>
<dbReference type="InterPro" id="IPR000160">
    <property type="entry name" value="GGDEF_dom"/>
</dbReference>
<dbReference type="EC" id="2.7.7.65" evidence="2"/>
<dbReference type="RefSeq" id="WP_317794800.1">
    <property type="nucleotide sequence ID" value="NZ_AP028461.1"/>
</dbReference>
<dbReference type="Pfam" id="PF01590">
    <property type="entry name" value="GAF"/>
    <property type="match status" value="1"/>
</dbReference>
<protein>
    <submittedName>
        <fullName evidence="2">Diguanylate cyclase domain-containing protein</fullName>
        <ecNumber evidence="2">2.7.7.65</ecNumber>
    </submittedName>
</protein>
<gene>
    <name evidence="2" type="ORF">ACFQ5G_11920</name>
</gene>
<dbReference type="InterPro" id="IPR029016">
    <property type="entry name" value="GAF-like_dom_sf"/>
</dbReference>
<evidence type="ECO:0000313" key="3">
    <source>
        <dbReference type="Proteomes" id="UP001597183"/>
    </source>
</evidence>
<keyword evidence="2" id="KW-0548">Nucleotidyltransferase</keyword>
<accession>A0ABW4A690</accession>
<dbReference type="PANTHER" id="PTHR44757">
    <property type="entry name" value="DIGUANYLATE CYCLASE DGCP"/>
    <property type="match status" value="1"/>
</dbReference>
<keyword evidence="3" id="KW-1185">Reference proteome</keyword>
<dbReference type="CDD" id="cd01949">
    <property type="entry name" value="GGDEF"/>
    <property type="match status" value="1"/>
</dbReference>
<dbReference type="PANTHER" id="PTHR44757:SF2">
    <property type="entry name" value="BIOFILM ARCHITECTURE MAINTENANCE PROTEIN MBAA"/>
    <property type="match status" value="1"/>
</dbReference>
<dbReference type="SMART" id="SM00267">
    <property type="entry name" value="GGDEF"/>
    <property type="match status" value="1"/>
</dbReference>
<name>A0ABW4A690_9ACTN</name>
<evidence type="ECO:0000259" key="1">
    <source>
        <dbReference type="PROSITE" id="PS50887"/>
    </source>
</evidence>
<reference evidence="3" key="1">
    <citation type="journal article" date="2019" name="Int. J. Syst. Evol. Microbiol.">
        <title>The Global Catalogue of Microorganisms (GCM) 10K type strain sequencing project: providing services to taxonomists for standard genome sequencing and annotation.</title>
        <authorList>
            <consortium name="The Broad Institute Genomics Platform"/>
            <consortium name="The Broad Institute Genome Sequencing Center for Infectious Disease"/>
            <person name="Wu L."/>
            <person name="Ma J."/>
        </authorList>
    </citation>
    <scope>NUCLEOTIDE SEQUENCE [LARGE SCALE GENOMIC DNA]</scope>
    <source>
        <strain evidence="3">CCM 7526</strain>
    </source>
</reference>
<dbReference type="SUPFAM" id="SSF55073">
    <property type="entry name" value="Nucleotide cyclase"/>
    <property type="match status" value="1"/>
</dbReference>
<dbReference type="InterPro" id="IPR043128">
    <property type="entry name" value="Rev_trsase/Diguanyl_cyclase"/>
</dbReference>
<feature type="domain" description="GGDEF" evidence="1">
    <location>
        <begin position="342"/>
        <end position="478"/>
    </location>
</feature>
<evidence type="ECO:0000313" key="2">
    <source>
        <dbReference type="EMBL" id="MFD1366051.1"/>
    </source>
</evidence>
<dbReference type="Gene3D" id="3.30.70.270">
    <property type="match status" value="1"/>
</dbReference>
<dbReference type="SUPFAM" id="SSF55781">
    <property type="entry name" value="GAF domain-like"/>
    <property type="match status" value="1"/>
</dbReference>
<dbReference type="InterPro" id="IPR029787">
    <property type="entry name" value="Nucleotide_cyclase"/>
</dbReference>
<dbReference type="Pfam" id="PF00990">
    <property type="entry name" value="GGDEF"/>
    <property type="match status" value="1"/>
</dbReference>
<sequence>MGEDDDEIRRLRAELAQSRAISARALARATRLAQLVTALGKVTEVDDVLECAVCDVAEMFDADVAVVLTPADGGLRLAAQWGIAARHLPSGTVSAPAAVQSLSAARPVTAAPVGESPAPEWLSAGGLSHLAYGLLTVRGEHLGHLLLARTEDRPFDDADIQELIAIVSRISLAIDNGRLYRRTQDQLHRLQRLNAVTAGLAGMVDVITAARNIVDTMIEHVPLAGAAVYLTDIYGEELAAGGGAEWPRILDEIPPGALALRLGSQDPSAGRLLLTGVPPDGTDARSFLDHLVDVGGLVLEKALLFQRIRMQAETDVLTGMPNRAYFMETLAASLSRCRQDGSDVAILFIDMDGFKAVNDTYGHDAGDQLLIAAAQRLSETVGLHGIAARLGGDEFVIACTDTTTAEAELLAARIQEAVDAPYHLQLPSGEVEVTAGCSIGLCLAAGCGYDASSLLSTADADMYAAKQRRRAARRASAVGGLVRAVPQGAGLGQEDDRV</sequence>
<dbReference type="Gene3D" id="3.30.450.40">
    <property type="match status" value="1"/>
</dbReference>